<dbReference type="InterPro" id="IPR011006">
    <property type="entry name" value="CheY-like_superfamily"/>
</dbReference>
<dbReference type="Pfam" id="PF00072">
    <property type="entry name" value="Response_reg"/>
    <property type="match status" value="1"/>
</dbReference>
<dbReference type="AlphaFoldDB" id="A0A7Y0SKY1"/>
<feature type="domain" description="Response regulatory" evidence="4">
    <location>
        <begin position="22"/>
        <end position="138"/>
    </location>
</feature>
<gene>
    <name evidence="5" type="ORF">HKB16_21105</name>
</gene>
<dbReference type="GO" id="GO:0000160">
    <property type="term" value="P:phosphorelay signal transduction system"/>
    <property type="evidence" value="ECO:0007669"/>
    <property type="project" value="UniProtKB-KW"/>
</dbReference>
<evidence type="ECO:0000256" key="2">
    <source>
        <dbReference type="ARBA" id="ARBA00023012"/>
    </source>
</evidence>
<dbReference type="InterPro" id="IPR001789">
    <property type="entry name" value="Sig_transdc_resp-reg_receiver"/>
</dbReference>
<evidence type="ECO:0000259" key="4">
    <source>
        <dbReference type="PROSITE" id="PS50110"/>
    </source>
</evidence>
<evidence type="ECO:0000313" key="5">
    <source>
        <dbReference type="EMBL" id="NMU85361.1"/>
    </source>
</evidence>
<evidence type="ECO:0000313" key="6">
    <source>
        <dbReference type="Proteomes" id="UP000518904"/>
    </source>
</evidence>
<dbReference type="EMBL" id="JABCLB010002186">
    <property type="protein sequence ID" value="NMU85361.1"/>
    <property type="molecule type" value="Genomic_DNA"/>
</dbReference>
<dbReference type="CDD" id="cd17546">
    <property type="entry name" value="REC_hyHK_CKI1_RcsC-like"/>
    <property type="match status" value="1"/>
</dbReference>
<name>A0A7Y0SKY1_VIBPH</name>
<reference evidence="5 6" key="1">
    <citation type="submission" date="2020-04" db="EMBL/GenBank/DDBJ databases">
        <title>Whole-genome sequencing of Vibrio spp. from China reveals different genetic environments of blaCTX-M-14 among diverse lineages.</title>
        <authorList>
            <person name="Zheng Z."/>
            <person name="Ye L."/>
            <person name="Chen S."/>
        </authorList>
    </citation>
    <scope>NUCLEOTIDE SEQUENCE [LARGE SCALE GENOMIC DNA]</scope>
    <source>
        <strain evidence="5 6">Vb0551</strain>
    </source>
</reference>
<feature type="modified residue" description="4-aspartylphosphate" evidence="3">
    <location>
        <position position="73"/>
    </location>
</feature>
<keyword evidence="2" id="KW-0902">Two-component regulatory system</keyword>
<protein>
    <submittedName>
        <fullName evidence="5">Response regulator</fullName>
    </submittedName>
</protein>
<dbReference type="SUPFAM" id="SSF52172">
    <property type="entry name" value="CheY-like"/>
    <property type="match status" value="1"/>
</dbReference>
<proteinExistence type="predicted"/>
<evidence type="ECO:0000256" key="1">
    <source>
        <dbReference type="ARBA" id="ARBA00022553"/>
    </source>
</evidence>
<dbReference type="PANTHER" id="PTHR45339:SF1">
    <property type="entry name" value="HYBRID SIGNAL TRANSDUCTION HISTIDINE KINASE J"/>
    <property type="match status" value="1"/>
</dbReference>
<dbReference type="PROSITE" id="PS50110">
    <property type="entry name" value="RESPONSE_REGULATORY"/>
    <property type="match status" value="1"/>
</dbReference>
<dbReference type="PANTHER" id="PTHR45339">
    <property type="entry name" value="HYBRID SIGNAL TRANSDUCTION HISTIDINE KINASE J"/>
    <property type="match status" value="1"/>
</dbReference>
<feature type="non-terminal residue" evidence="5">
    <location>
        <position position="1"/>
    </location>
</feature>
<dbReference type="Proteomes" id="UP000518904">
    <property type="component" value="Unassembled WGS sequence"/>
</dbReference>
<comment type="caution">
    <text evidence="5">The sequence shown here is derived from an EMBL/GenBank/DDBJ whole genome shotgun (WGS) entry which is preliminary data.</text>
</comment>
<keyword evidence="1 3" id="KW-0597">Phosphoprotein</keyword>
<evidence type="ECO:0000256" key="3">
    <source>
        <dbReference type="PROSITE-ProRule" id="PRU00169"/>
    </source>
</evidence>
<sequence length="138" mass="15523">LTRCNQNRPVRIETNQPTKAMELLVVEDTESNQFVIKLILNKLGHNVHIAIHGAEALTFLQENEDLIDLTLMDVSMPVMDGITATRLIRDKGIRTPIIALTAHALESDRDKCLDAGMDGFISKPVRRQDIFEAIQSFQ</sequence>
<dbReference type="SMART" id="SM00448">
    <property type="entry name" value="REC"/>
    <property type="match status" value="1"/>
</dbReference>
<accession>A0A7Y0SKY1</accession>
<organism evidence="5 6">
    <name type="scientific">Vibrio parahaemolyticus</name>
    <dbReference type="NCBI Taxonomy" id="670"/>
    <lineage>
        <taxon>Bacteria</taxon>
        <taxon>Pseudomonadati</taxon>
        <taxon>Pseudomonadota</taxon>
        <taxon>Gammaproteobacteria</taxon>
        <taxon>Vibrionales</taxon>
        <taxon>Vibrionaceae</taxon>
        <taxon>Vibrio</taxon>
    </lineage>
</organism>
<dbReference type="Gene3D" id="3.40.50.2300">
    <property type="match status" value="1"/>
</dbReference>